<organism evidence="8 9">
    <name type="scientific">Vespertilionid gammaherpesvirus 1</name>
    <dbReference type="NCBI Taxonomy" id="2560830"/>
    <lineage>
        <taxon>Viruses</taxon>
        <taxon>Duplodnaviria</taxon>
        <taxon>Heunggongvirae</taxon>
        <taxon>Peploviricota</taxon>
        <taxon>Herviviricetes</taxon>
        <taxon>Herpesvirales</taxon>
        <taxon>Orthoherpesviridae</taxon>
        <taxon>Gammaherpesvirinae</taxon>
        <taxon>Percavirus</taxon>
        <taxon>Percavirus vespertilionidgamma1</taxon>
    </lineage>
</organism>
<dbReference type="InterPro" id="IPR001616">
    <property type="entry name" value="Herpes_alk_exo"/>
</dbReference>
<proteinExistence type="inferred from homology"/>
<evidence type="ECO:0000256" key="7">
    <source>
        <dbReference type="ARBA" id="ARBA00023200"/>
    </source>
</evidence>
<protein>
    <submittedName>
        <fullName evidence="8">Deoxyribonuclease</fullName>
    </submittedName>
</protein>
<dbReference type="GO" id="GO:0004527">
    <property type="term" value="F:exonuclease activity"/>
    <property type="evidence" value="ECO:0007669"/>
    <property type="project" value="UniProtKB-KW"/>
</dbReference>
<sequence length="480" mass="55229">MELFSETPICEELEGLSMEEAKNRLEKLTFSKFIKTKNVQNFIFTSCKNPRLPTMRYVYIYYLFNKIGDYIGDTKISDIFQELTNANTDTILNIREIYAICDNLTTYTQCSICLAIECITRGQHTNFLWDILRDGVISSSKFYNAVKQQSFSKKLFDPWPIENNYYVASPLAFGLRCENAIKTAISEFVCKKKNVLCDMGFMMSPKDGILGVSLDMCANASTIKDDIIEFKADTELYEIKCRFKYKFSKTECDQSYKRYKELYDKPCKQTLIKFIHSINKPAIEYVPPGKLPTKNDYLLTFDSDWNLNQKRKRNITSCHKNLLECMKANQYVTSRAIIFTDPSESDGKIDIKAKLDLDVFINPDHSYFYQVLLQYKVVTNYIQYHSPSQLGRLKNYIVSGFFRERSHADPILCTIGESGTLDSSVEIPVFIIITPVYIPNSVAVDSLQRAAKFWSSCAETEFKNPPWVSSSLFADGDLTP</sequence>
<dbReference type="EMBL" id="KU220026">
    <property type="protein sequence ID" value="AMA67393.1"/>
    <property type="molecule type" value="Genomic_DNA"/>
</dbReference>
<evidence type="ECO:0000256" key="4">
    <source>
        <dbReference type="ARBA" id="ARBA00022759"/>
    </source>
</evidence>
<dbReference type="SUPFAM" id="SSF52980">
    <property type="entry name" value="Restriction endonuclease-like"/>
    <property type="match status" value="1"/>
</dbReference>
<dbReference type="Gene3D" id="1.20.120.860">
    <property type="entry name" value="Herpesvirus alkaline exonuclease, N-terminal domain"/>
    <property type="match status" value="1"/>
</dbReference>
<dbReference type="InterPro" id="IPR034720">
    <property type="entry name" value="Viral_alk_exo"/>
</dbReference>
<keyword evidence="6" id="KW-0269">Exonuclease</keyword>
<dbReference type="Pfam" id="PF01771">
    <property type="entry name" value="Viral_alk_exo"/>
    <property type="match status" value="1"/>
</dbReference>
<evidence type="ECO:0000313" key="9">
    <source>
        <dbReference type="Proteomes" id="UP000207650"/>
    </source>
</evidence>
<dbReference type="HAMAP" id="MF_04009">
    <property type="entry name" value="HSV_AN"/>
    <property type="match status" value="1"/>
</dbReference>
<dbReference type="GO" id="GO:0003677">
    <property type="term" value="F:DNA binding"/>
    <property type="evidence" value="ECO:0007669"/>
    <property type="project" value="InterPro"/>
</dbReference>
<keyword evidence="1" id="KW-1048">Host nucleus</keyword>
<keyword evidence="2" id="KW-0945">Host-virus interaction</keyword>
<dbReference type="GO" id="GO:0004519">
    <property type="term" value="F:endonuclease activity"/>
    <property type="evidence" value="ECO:0007669"/>
    <property type="project" value="UniProtKB-KW"/>
</dbReference>
<dbReference type="PRINTS" id="PR00924">
    <property type="entry name" value="ALKEXNUCLASE"/>
</dbReference>
<dbReference type="Proteomes" id="UP000207650">
    <property type="component" value="Segment"/>
</dbReference>
<accession>A0A0X9WYX5</accession>
<evidence type="ECO:0000256" key="3">
    <source>
        <dbReference type="ARBA" id="ARBA00022722"/>
    </source>
</evidence>
<dbReference type="InterPro" id="IPR011335">
    <property type="entry name" value="Restrct_endonuc-II-like"/>
</dbReference>
<evidence type="ECO:0000313" key="8">
    <source>
        <dbReference type="EMBL" id="AMA67393.1"/>
    </source>
</evidence>
<keyword evidence="9" id="KW-1185">Reference proteome</keyword>
<keyword evidence="3" id="KW-0540">Nuclease</keyword>
<reference evidence="8 9" key="1">
    <citation type="journal article" date="2016" name="MSphere">
        <title>Isolation and Characterization of a Novel Gammaherpesvirus from a Microbat Cell Line.</title>
        <authorList>
            <person name="Shabman R.S."/>
            <person name="Shrivastava S."/>
            <person name="Tsibane T."/>
            <person name="Attie O."/>
            <person name="Jayaprakash A."/>
            <person name="Mire C.E."/>
            <person name="Dilley K.E."/>
            <person name="Puri V."/>
            <person name="Stockwell T.B."/>
            <person name="Geisbert T.W."/>
            <person name="Sachidanandam R."/>
            <person name="Basler C.F."/>
        </authorList>
    </citation>
    <scope>NUCLEOTIDE SEQUENCE [LARGE SCALE GENOMIC DNA]</scope>
    <source>
        <strain evidence="8 9">My-HV8/Myotis velifer incautus/USA/FCGHV/2011</strain>
    </source>
</reference>
<evidence type="ECO:0000256" key="1">
    <source>
        <dbReference type="ARBA" id="ARBA00022562"/>
    </source>
</evidence>
<dbReference type="KEGG" id="vg:26836955"/>
<evidence type="ECO:0000256" key="6">
    <source>
        <dbReference type="ARBA" id="ARBA00022839"/>
    </source>
</evidence>
<dbReference type="OrthoDB" id="4574at10239"/>
<name>A0A0X9WYX5_9GAMA</name>
<gene>
    <name evidence="8" type="primary">ORF37</name>
    <name evidence="8" type="ORF">AOT99_gpORF37</name>
</gene>
<keyword evidence="7" id="KW-1035">Host cytoplasm</keyword>
<evidence type="ECO:0000256" key="5">
    <source>
        <dbReference type="ARBA" id="ARBA00022801"/>
    </source>
</evidence>
<evidence type="ECO:0000256" key="2">
    <source>
        <dbReference type="ARBA" id="ARBA00022581"/>
    </source>
</evidence>
<keyword evidence="4" id="KW-0255">Endonuclease</keyword>
<keyword evidence="5" id="KW-0378">Hydrolase</keyword>